<keyword evidence="5 10" id="KW-0819">tRNA processing</keyword>
<dbReference type="RefSeq" id="WP_262172031.1">
    <property type="nucleotide sequence ID" value="NZ_CP104965.1"/>
</dbReference>
<comment type="caution">
    <text evidence="10">Lacks conserved residue(s) required for the propagation of feature annotation.</text>
</comment>
<dbReference type="HAMAP" id="MF_00185">
    <property type="entry name" value="IPP_trans"/>
    <property type="match status" value="1"/>
</dbReference>
<gene>
    <name evidence="10 14" type="primary">miaA</name>
    <name evidence="14" type="ORF">N8A98_16205</name>
</gene>
<evidence type="ECO:0000256" key="6">
    <source>
        <dbReference type="ARBA" id="ARBA00022741"/>
    </source>
</evidence>
<evidence type="ECO:0000256" key="4">
    <source>
        <dbReference type="ARBA" id="ARBA00022679"/>
    </source>
</evidence>
<evidence type="ECO:0000313" key="14">
    <source>
        <dbReference type="EMBL" id="UXN72173.1"/>
    </source>
</evidence>
<name>A0ABY6CK63_9HYPH</name>
<evidence type="ECO:0000313" key="15">
    <source>
        <dbReference type="Proteomes" id="UP001061862"/>
    </source>
</evidence>
<evidence type="ECO:0000256" key="9">
    <source>
        <dbReference type="ARBA" id="ARBA00049563"/>
    </source>
</evidence>
<comment type="cofactor">
    <cofactor evidence="1 10">
        <name>Mg(2+)</name>
        <dbReference type="ChEBI" id="CHEBI:18420"/>
    </cofactor>
</comment>
<dbReference type="InterPro" id="IPR018022">
    <property type="entry name" value="IPT"/>
</dbReference>
<comment type="similarity">
    <text evidence="3 10 13">Belongs to the IPP transferase family.</text>
</comment>
<feature type="site" description="Interaction with substrate tRNA" evidence="10">
    <location>
        <position position="100"/>
    </location>
</feature>
<evidence type="ECO:0000256" key="8">
    <source>
        <dbReference type="ARBA" id="ARBA00022842"/>
    </source>
</evidence>
<evidence type="ECO:0000256" key="10">
    <source>
        <dbReference type="HAMAP-Rule" id="MF_00185"/>
    </source>
</evidence>
<organism evidence="14 15">
    <name type="scientific">Devosia neptuniae</name>
    <dbReference type="NCBI Taxonomy" id="191302"/>
    <lineage>
        <taxon>Bacteria</taxon>
        <taxon>Pseudomonadati</taxon>
        <taxon>Pseudomonadota</taxon>
        <taxon>Alphaproteobacteria</taxon>
        <taxon>Hyphomicrobiales</taxon>
        <taxon>Devosiaceae</taxon>
        <taxon>Devosia</taxon>
    </lineage>
</organism>
<dbReference type="Gene3D" id="3.40.50.300">
    <property type="entry name" value="P-loop containing nucleotide triphosphate hydrolases"/>
    <property type="match status" value="1"/>
</dbReference>
<evidence type="ECO:0000256" key="13">
    <source>
        <dbReference type="RuleBase" id="RU003785"/>
    </source>
</evidence>
<dbReference type="InterPro" id="IPR039657">
    <property type="entry name" value="Dimethylallyltransferase"/>
</dbReference>
<reference evidence="14 15" key="1">
    <citation type="submission" date="2022-09" db="EMBL/GenBank/DDBJ databases">
        <title>Interaction between co-microsymbionts with complementary sets of symbiotic genes in legume-rhizobium systems.</title>
        <authorList>
            <person name="Safronova V."/>
            <person name="Sazanova A."/>
            <person name="Afonin A."/>
            <person name="Chirak E."/>
        </authorList>
    </citation>
    <scope>NUCLEOTIDE SEQUENCE [LARGE SCALE GENOMIC DNA]</scope>
    <source>
        <strain evidence="14 15">A18/4-1</strain>
    </source>
</reference>
<feature type="region of interest" description="Interaction with substrate tRNA" evidence="10">
    <location>
        <begin position="158"/>
        <end position="162"/>
    </location>
</feature>
<evidence type="ECO:0000256" key="2">
    <source>
        <dbReference type="ARBA" id="ARBA00003213"/>
    </source>
</evidence>
<sequence length="290" mass="31524">MTGRRRAVLIAGPTASGKSALALAMAEQEGGVIVNTDAMQVYDTVRVVTARPSEAEEARADHRLYGTVPASSRFSTGQWLSAAKAVIEASEGPLFFVGGTGLYFDALQNGFADVPEISADITLEVQQEIQDLDGAQRLALLQREDPLTAARLKVADPQRLIRALAVKRATGRTLSSFQDEPQAGLLGDFAVERMVLDPDRDVLRGRIATRFAAMFESGAVAEVEALRAQQLDPSLPVMKAIGVPEISAWLDGTMGEGEAIRLATIATQQYAKRQRTWFRNRMGDWPRRVV</sequence>
<dbReference type="Gene3D" id="1.10.20.140">
    <property type="match status" value="1"/>
</dbReference>
<dbReference type="PANTHER" id="PTHR11088">
    <property type="entry name" value="TRNA DIMETHYLALLYLTRANSFERASE"/>
    <property type="match status" value="1"/>
</dbReference>
<keyword evidence="6 10" id="KW-0547">Nucleotide-binding</keyword>
<dbReference type="Proteomes" id="UP001061862">
    <property type="component" value="Chromosome"/>
</dbReference>
<dbReference type="EMBL" id="CP104965">
    <property type="protein sequence ID" value="UXN72173.1"/>
    <property type="molecule type" value="Genomic_DNA"/>
</dbReference>
<evidence type="ECO:0000256" key="5">
    <source>
        <dbReference type="ARBA" id="ARBA00022694"/>
    </source>
</evidence>
<dbReference type="EC" id="2.5.1.75" evidence="10"/>
<protein>
    <recommendedName>
        <fullName evidence="10">tRNA dimethylallyltransferase</fullName>
        <ecNumber evidence="10">2.5.1.75</ecNumber>
    </recommendedName>
    <alternativeName>
        <fullName evidence="10">Dimethylallyl diphosphate:tRNA dimethylallyltransferase</fullName>
        <shortName evidence="10">DMAPP:tRNA dimethylallyltransferase</shortName>
        <shortName evidence="10">DMATase</shortName>
    </alternativeName>
    <alternativeName>
        <fullName evidence="10">Isopentenyl-diphosphate:tRNA isopentenyltransferase</fullName>
        <shortName evidence="10">IPP transferase</shortName>
        <shortName evidence="10">IPPT</shortName>
        <shortName evidence="10">IPTase</shortName>
    </alternativeName>
</protein>
<proteinExistence type="inferred from homology"/>
<keyword evidence="8 10" id="KW-0460">Magnesium</keyword>
<comment type="catalytic activity">
    <reaction evidence="9 10 11">
        <text>adenosine(37) in tRNA + dimethylallyl diphosphate = N(6)-dimethylallyladenosine(37) in tRNA + diphosphate</text>
        <dbReference type="Rhea" id="RHEA:26482"/>
        <dbReference type="Rhea" id="RHEA-COMP:10162"/>
        <dbReference type="Rhea" id="RHEA-COMP:10375"/>
        <dbReference type="ChEBI" id="CHEBI:33019"/>
        <dbReference type="ChEBI" id="CHEBI:57623"/>
        <dbReference type="ChEBI" id="CHEBI:74411"/>
        <dbReference type="ChEBI" id="CHEBI:74415"/>
        <dbReference type="EC" id="2.5.1.75"/>
    </reaction>
</comment>
<dbReference type="PANTHER" id="PTHR11088:SF60">
    <property type="entry name" value="TRNA DIMETHYLALLYLTRANSFERASE"/>
    <property type="match status" value="1"/>
</dbReference>
<keyword evidence="7 10" id="KW-0067">ATP-binding</keyword>
<dbReference type="InterPro" id="IPR027417">
    <property type="entry name" value="P-loop_NTPase"/>
</dbReference>
<feature type="binding site" evidence="10">
    <location>
        <begin position="12"/>
        <end position="19"/>
    </location>
    <ligand>
        <name>ATP</name>
        <dbReference type="ChEBI" id="CHEBI:30616"/>
    </ligand>
</feature>
<evidence type="ECO:0000256" key="7">
    <source>
        <dbReference type="ARBA" id="ARBA00022840"/>
    </source>
</evidence>
<dbReference type="Pfam" id="PF01715">
    <property type="entry name" value="IPPT"/>
    <property type="match status" value="1"/>
</dbReference>
<keyword evidence="4 10" id="KW-0808">Transferase</keyword>
<accession>A0ABY6CK63</accession>
<evidence type="ECO:0000256" key="1">
    <source>
        <dbReference type="ARBA" id="ARBA00001946"/>
    </source>
</evidence>
<dbReference type="GO" id="GO:0052381">
    <property type="term" value="F:tRNA dimethylallyltransferase activity"/>
    <property type="evidence" value="ECO:0007669"/>
    <property type="project" value="UniProtKB-EC"/>
</dbReference>
<dbReference type="NCBIfam" id="TIGR00174">
    <property type="entry name" value="miaA"/>
    <property type="match status" value="1"/>
</dbReference>
<evidence type="ECO:0000256" key="12">
    <source>
        <dbReference type="RuleBase" id="RU003784"/>
    </source>
</evidence>
<dbReference type="SUPFAM" id="SSF52540">
    <property type="entry name" value="P-loop containing nucleoside triphosphate hydrolases"/>
    <property type="match status" value="2"/>
</dbReference>
<feature type="binding site" evidence="10">
    <location>
        <begin position="14"/>
        <end position="19"/>
    </location>
    <ligand>
        <name>substrate</name>
    </ligand>
</feature>
<evidence type="ECO:0000256" key="11">
    <source>
        <dbReference type="RuleBase" id="RU003783"/>
    </source>
</evidence>
<evidence type="ECO:0000256" key="3">
    <source>
        <dbReference type="ARBA" id="ARBA00005842"/>
    </source>
</evidence>
<keyword evidence="15" id="KW-1185">Reference proteome</keyword>
<comment type="function">
    <text evidence="2 10 12">Catalyzes the transfer of a dimethylallyl group onto the adenine at position 37 in tRNAs that read codons beginning with uridine, leading to the formation of N6-(dimethylallyl)adenosine (i(6)A).</text>
</comment>
<comment type="subunit">
    <text evidence="10">Monomer.</text>
</comment>